<feature type="region of interest" description="Disordered" evidence="1">
    <location>
        <begin position="35"/>
        <end position="83"/>
    </location>
</feature>
<evidence type="ECO:0000256" key="1">
    <source>
        <dbReference type="SAM" id="MobiDB-lite"/>
    </source>
</evidence>
<proteinExistence type="predicted"/>
<sequence length="149" mass="16463">MAAADDERFDGMLLVMAQQHEGGVQELVNNAFNHHKQLASAAREQKAAEQRERTAAKRESDTSKRPNRKQWNLESHESPSSLKKRLTNFRKKLTSCSIALQLQPVIGCSGAVTSERGINLLEQPPLEDLYGKPLGYVSTGRFTSGLAAD</sequence>
<organism evidence="2 3">
    <name type="scientific">Ranitomeya imitator</name>
    <name type="common">mimic poison frog</name>
    <dbReference type="NCBI Taxonomy" id="111125"/>
    <lineage>
        <taxon>Eukaryota</taxon>
        <taxon>Metazoa</taxon>
        <taxon>Chordata</taxon>
        <taxon>Craniata</taxon>
        <taxon>Vertebrata</taxon>
        <taxon>Euteleostomi</taxon>
        <taxon>Amphibia</taxon>
        <taxon>Batrachia</taxon>
        <taxon>Anura</taxon>
        <taxon>Neobatrachia</taxon>
        <taxon>Hyloidea</taxon>
        <taxon>Dendrobatidae</taxon>
        <taxon>Dendrobatinae</taxon>
        <taxon>Ranitomeya</taxon>
    </lineage>
</organism>
<feature type="compositionally biased region" description="Polar residues" evidence="1">
    <location>
        <begin position="69"/>
        <end position="81"/>
    </location>
</feature>
<comment type="caution">
    <text evidence="2">The sequence shown here is derived from an EMBL/GenBank/DDBJ whole genome shotgun (WGS) entry which is preliminary data.</text>
</comment>
<gene>
    <name evidence="2" type="ORF">RIMI_LOCUS588327</name>
</gene>
<evidence type="ECO:0000313" key="2">
    <source>
        <dbReference type="EMBL" id="CAJ0917704.1"/>
    </source>
</evidence>
<keyword evidence="3" id="KW-1185">Reference proteome</keyword>
<evidence type="ECO:0000313" key="3">
    <source>
        <dbReference type="Proteomes" id="UP001176940"/>
    </source>
</evidence>
<protein>
    <submittedName>
        <fullName evidence="2">Uncharacterized protein</fullName>
    </submittedName>
</protein>
<reference evidence="2" key="1">
    <citation type="submission" date="2023-07" db="EMBL/GenBank/DDBJ databases">
        <authorList>
            <person name="Stuckert A."/>
        </authorList>
    </citation>
    <scope>NUCLEOTIDE SEQUENCE</scope>
</reference>
<name>A0ABN9KNU7_9NEOB</name>
<accession>A0ABN9KNU7</accession>
<feature type="compositionally biased region" description="Basic and acidic residues" evidence="1">
    <location>
        <begin position="43"/>
        <end position="64"/>
    </location>
</feature>
<dbReference type="Proteomes" id="UP001176940">
    <property type="component" value="Unassembled WGS sequence"/>
</dbReference>
<dbReference type="EMBL" id="CAUEEQ010000714">
    <property type="protein sequence ID" value="CAJ0917704.1"/>
    <property type="molecule type" value="Genomic_DNA"/>
</dbReference>